<dbReference type="InterPro" id="IPR022684">
    <property type="entry name" value="Calpain_cysteine_protease"/>
</dbReference>
<dbReference type="Gene3D" id="4.10.1060.10">
    <property type="entry name" value="Zinc finger, RanBP2-type"/>
    <property type="match status" value="1"/>
</dbReference>
<dbReference type="PROSITE" id="PS01358">
    <property type="entry name" value="ZF_RANBP2_1"/>
    <property type="match status" value="3"/>
</dbReference>
<dbReference type="PROSITE" id="PS00139">
    <property type="entry name" value="THIOL_PROTEASE_CYS"/>
    <property type="match status" value="1"/>
</dbReference>
<proteinExistence type="inferred from homology"/>
<dbReference type="Pfam" id="PF00648">
    <property type="entry name" value="Peptidase_C2"/>
    <property type="match status" value="1"/>
</dbReference>
<accession>A0A433TVA4</accession>
<dbReference type="PROSITE" id="PS50203">
    <property type="entry name" value="CALPAIN_CAT"/>
    <property type="match status" value="1"/>
</dbReference>
<evidence type="ECO:0000259" key="15">
    <source>
        <dbReference type="PROSITE" id="PS50203"/>
    </source>
</evidence>
<evidence type="ECO:0000256" key="10">
    <source>
        <dbReference type="PIRSR" id="PIRSR622684-1"/>
    </source>
</evidence>
<dbReference type="GO" id="GO:0005737">
    <property type="term" value="C:cytoplasm"/>
    <property type="evidence" value="ECO:0007669"/>
    <property type="project" value="TreeGrafter"/>
</dbReference>
<dbReference type="SMART" id="SM00547">
    <property type="entry name" value="ZnF_RBZ"/>
    <property type="match status" value="4"/>
</dbReference>
<dbReference type="Gene3D" id="3.90.70.10">
    <property type="entry name" value="Cysteine proteinases"/>
    <property type="match status" value="1"/>
</dbReference>
<feature type="domain" description="RanBP2-type" evidence="14">
    <location>
        <begin position="208"/>
        <end position="237"/>
    </location>
</feature>
<keyword evidence="5" id="KW-0677">Repeat</keyword>
<feature type="region of interest" description="Disordered" evidence="13">
    <location>
        <begin position="70"/>
        <end position="102"/>
    </location>
</feature>
<evidence type="ECO:0000256" key="2">
    <source>
        <dbReference type="ARBA" id="ARBA00022553"/>
    </source>
</evidence>
<dbReference type="InterPro" id="IPR001876">
    <property type="entry name" value="Znf_RanBP2"/>
</dbReference>
<evidence type="ECO:0000256" key="12">
    <source>
        <dbReference type="PROSITE-ProRule" id="PRU00322"/>
    </source>
</evidence>
<gene>
    <name evidence="16" type="ORF">EGW08_006745</name>
</gene>
<protein>
    <recommendedName>
        <fullName evidence="18">Calpain catalytic domain-containing protein</fullName>
    </recommendedName>
</protein>
<dbReference type="SMART" id="SM00230">
    <property type="entry name" value="CysPc"/>
    <property type="match status" value="1"/>
</dbReference>
<dbReference type="InterPro" id="IPR000169">
    <property type="entry name" value="Pept_cys_AS"/>
</dbReference>
<dbReference type="CDD" id="cd00044">
    <property type="entry name" value="CysPc"/>
    <property type="match status" value="1"/>
</dbReference>
<dbReference type="STRING" id="188477.A0A433TVA4"/>
<dbReference type="Proteomes" id="UP000271974">
    <property type="component" value="Unassembled WGS sequence"/>
</dbReference>
<keyword evidence="7 11" id="KW-0378">Hydrolase</keyword>
<feature type="active site" evidence="10 11">
    <location>
        <position position="376"/>
    </location>
</feature>
<dbReference type="SUPFAM" id="SSF90209">
    <property type="entry name" value="Ran binding protein zinc finger-like"/>
    <property type="match status" value="3"/>
</dbReference>
<feature type="domain" description="Calpain catalytic" evidence="15">
    <location>
        <begin position="313"/>
        <end position="618"/>
    </location>
</feature>
<dbReference type="Pfam" id="PF00641">
    <property type="entry name" value="Zn_ribbon_RanBP"/>
    <property type="match status" value="2"/>
</dbReference>
<dbReference type="PROSITE" id="PS50199">
    <property type="entry name" value="ZF_RANBP2_2"/>
    <property type="match status" value="3"/>
</dbReference>
<feature type="domain" description="RanBP2-type" evidence="14">
    <location>
        <begin position="20"/>
        <end position="49"/>
    </location>
</feature>
<sequence length="910" mass="102050">MAHGVASVVEIANGCVVSVTPAQWECQRCTLLNSDHLHRCQVCESPRKMRLPTLSDVETDLTHAARRPKMSNLPSTVTTQAHSHQNSNCNNNNSLSETSLANSTAPPALDIADLQIVKQEETEEWQCLSCTFSCNPSFAKTCETCGIEKPSTLRVADLEQESHKRDSNVPNSTEMSARNSWNCPKCTFANSDTSVECGMCGQVRSVSASETWSCSHCTLENLPSDLICSACQRPKTNTSNSHGSSSAFTHPSSSTSSFMATLSKRPSHCNGFQERQNHLHESSLVEDIRKIEEKEACELRMAIIEHCKTYGDLFVDDQFPPAPKSLFQDPKVPFCEHQIWWRRPHQIISRTEMNLPWVVCRTPLPEDISQGTLGNCWFLSALAVLAEKRHLVEHLVLTDSISKEGVYQVRLCKDGLWKTVIIDDLLPCYFNGELIFSKARRKQLWVPLIEKAMAKLHGSYESLVAGKCIEGLSTLTGAPCESISLQGDGTRGEETCPDVIWAKLLSCRDLKFLMGASCGGGTMRANNEEFNQMGLRARHAYSILDVQDLEGNKLIQLRNPWGRFSWNGKWSDNSPAWQKVSKEGRNRLIARGVEHGVFWMEFSDLVRYFDSIDICKIRPDWHESRVTGLFPCHGLQPAQAVKLKVLETTDVDLCLFQQGSRGESATKHPVDLCLVVLQETKHPQQTSVGRLVTHSPRQLHGCVGCNHIFSPGEYLLVPFAFGHWNSELGELIYFRVTKFTDTKQPSYVVSVHSAKQVTVRDSLCDRQYLLADTLIQLAVTKGSREQLRPGVMAYTLMSGWAGSIFVVENVLPGQAVHVRCDCSQSSNVVSTRGTLETRDVVPSYHRQVIMILSHMERSQPYHVSRRLIHRTVRSYQPLMDWAPDQLRQAFHFPEISPHTGPLHAPRLVVD</sequence>
<keyword evidence="9" id="KW-0862">Zinc</keyword>
<evidence type="ECO:0000256" key="1">
    <source>
        <dbReference type="ARBA" id="ARBA00007623"/>
    </source>
</evidence>
<keyword evidence="2" id="KW-0597">Phosphoprotein</keyword>
<comment type="similarity">
    <text evidence="1">Belongs to the peptidase C2 family.</text>
</comment>
<dbReference type="GO" id="GO:0004198">
    <property type="term" value="F:calcium-dependent cysteine-type endopeptidase activity"/>
    <property type="evidence" value="ECO:0007669"/>
    <property type="project" value="InterPro"/>
</dbReference>
<feature type="active site" evidence="10 11">
    <location>
        <position position="539"/>
    </location>
</feature>
<dbReference type="EMBL" id="RQTK01000168">
    <property type="protein sequence ID" value="RUS85469.1"/>
    <property type="molecule type" value="Genomic_DNA"/>
</dbReference>
<evidence type="ECO:0000256" key="8">
    <source>
        <dbReference type="ARBA" id="ARBA00022807"/>
    </source>
</evidence>
<comment type="caution">
    <text evidence="16">The sequence shown here is derived from an EMBL/GenBank/DDBJ whole genome shotgun (WGS) entry which is preliminary data.</text>
</comment>
<keyword evidence="8 11" id="KW-0788">Thiol protease</keyword>
<dbReference type="OrthoDB" id="424753at2759"/>
<evidence type="ECO:0000256" key="5">
    <source>
        <dbReference type="ARBA" id="ARBA00022737"/>
    </source>
</evidence>
<evidence type="ECO:0008006" key="18">
    <source>
        <dbReference type="Google" id="ProtNLM"/>
    </source>
</evidence>
<dbReference type="InterPro" id="IPR001300">
    <property type="entry name" value="Peptidase_C2_calpain_cat"/>
</dbReference>
<dbReference type="PRINTS" id="PR00704">
    <property type="entry name" value="CALPAIN"/>
</dbReference>
<dbReference type="GO" id="GO:0006508">
    <property type="term" value="P:proteolysis"/>
    <property type="evidence" value="ECO:0007669"/>
    <property type="project" value="UniProtKB-KW"/>
</dbReference>
<feature type="domain" description="RanBP2-type" evidence="14">
    <location>
        <begin position="177"/>
        <end position="206"/>
    </location>
</feature>
<dbReference type="GO" id="GO:0008270">
    <property type="term" value="F:zinc ion binding"/>
    <property type="evidence" value="ECO:0007669"/>
    <property type="project" value="UniProtKB-KW"/>
</dbReference>
<dbReference type="FunFam" id="3.90.70.10:FF:000010">
    <property type="entry name" value="Calpain 15"/>
    <property type="match status" value="1"/>
</dbReference>
<evidence type="ECO:0000256" key="7">
    <source>
        <dbReference type="ARBA" id="ARBA00022801"/>
    </source>
</evidence>
<evidence type="ECO:0000313" key="17">
    <source>
        <dbReference type="Proteomes" id="UP000271974"/>
    </source>
</evidence>
<keyword evidence="4" id="KW-0479">Metal-binding</keyword>
<dbReference type="InterPro" id="IPR036443">
    <property type="entry name" value="Znf_RanBP2_sf"/>
</dbReference>
<evidence type="ECO:0000256" key="4">
    <source>
        <dbReference type="ARBA" id="ARBA00022723"/>
    </source>
</evidence>
<dbReference type="InterPro" id="IPR038765">
    <property type="entry name" value="Papain-like_cys_pep_sf"/>
</dbReference>
<dbReference type="AlphaFoldDB" id="A0A433TVA4"/>
<keyword evidence="17" id="KW-1185">Reference proteome</keyword>
<evidence type="ECO:0000256" key="11">
    <source>
        <dbReference type="PROSITE-ProRule" id="PRU00239"/>
    </source>
</evidence>
<evidence type="ECO:0000256" key="9">
    <source>
        <dbReference type="ARBA" id="ARBA00022833"/>
    </source>
</evidence>
<evidence type="ECO:0000256" key="6">
    <source>
        <dbReference type="ARBA" id="ARBA00022771"/>
    </source>
</evidence>
<dbReference type="SUPFAM" id="SSF54001">
    <property type="entry name" value="Cysteine proteinases"/>
    <property type="match status" value="1"/>
</dbReference>
<dbReference type="PANTHER" id="PTHR10183:SF382">
    <property type="entry name" value="CALPAIN-15"/>
    <property type="match status" value="1"/>
</dbReference>
<feature type="compositionally biased region" description="Low complexity" evidence="13">
    <location>
        <begin position="80"/>
        <end position="102"/>
    </location>
</feature>
<keyword evidence="3 11" id="KW-0645">Protease</keyword>
<name>A0A433TVA4_ELYCH</name>
<evidence type="ECO:0000256" key="13">
    <source>
        <dbReference type="SAM" id="MobiDB-lite"/>
    </source>
</evidence>
<evidence type="ECO:0000259" key="14">
    <source>
        <dbReference type="PROSITE" id="PS50199"/>
    </source>
</evidence>
<evidence type="ECO:0000256" key="3">
    <source>
        <dbReference type="ARBA" id="ARBA00022670"/>
    </source>
</evidence>
<reference evidence="16 17" key="1">
    <citation type="submission" date="2019-01" db="EMBL/GenBank/DDBJ databases">
        <title>A draft genome assembly of the solar-powered sea slug Elysia chlorotica.</title>
        <authorList>
            <person name="Cai H."/>
            <person name="Li Q."/>
            <person name="Fang X."/>
            <person name="Li J."/>
            <person name="Curtis N.E."/>
            <person name="Altenburger A."/>
            <person name="Shibata T."/>
            <person name="Feng M."/>
            <person name="Maeda T."/>
            <person name="Schwartz J.A."/>
            <person name="Shigenobu S."/>
            <person name="Lundholm N."/>
            <person name="Nishiyama T."/>
            <person name="Yang H."/>
            <person name="Hasebe M."/>
            <person name="Li S."/>
            <person name="Pierce S.K."/>
            <person name="Wang J."/>
        </authorList>
    </citation>
    <scope>NUCLEOTIDE SEQUENCE [LARGE SCALE GENOMIC DNA]</scope>
    <source>
        <strain evidence="16">EC2010</strain>
        <tissue evidence="16">Whole organism of an adult</tissue>
    </source>
</reference>
<keyword evidence="6 12" id="KW-0863">Zinc-finger</keyword>
<evidence type="ECO:0000313" key="16">
    <source>
        <dbReference type="EMBL" id="RUS85469.1"/>
    </source>
</evidence>
<organism evidence="16 17">
    <name type="scientific">Elysia chlorotica</name>
    <name type="common">Eastern emerald elysia</name>
    <name type="synonym">Sea slug</name>
    <dbReference type="NCBI Taxonomy" id="188477"/>
    <lineage>
        <taxon>Eukaryota</taxon>
        <taxon>Metazoa</taxon>
        <taxon>Spiralia</taxon>
        <taxon>Lophotrochozoa</taxon>
        <taxon>Mollusca</taxon>
        <taxon>Gastropoda</taxon>
        <taxon>Heterobranchia</taxon>
        <taxon>Euthyneura</taxon>
        <taxon>Panpulmonata</taxon>
        <taxon>Sacoglossa</taxon>
        <taxon>Placobranchoidea</taxon>
        <taxon>Plakobranchidae</taxon>
        <taxon>Elysia</taxon>
    </lineage>
</organism>
<dbReference type="PANTHER" id="PTHR10183">
    <property type="entry name" value="CALPAIN"/>
    <property type="match status" value="1"/>
</dbReference>
<dbReference type="Gene3D" id="2.30.30.380">
    <property type="entry name" value="Zn-finger domain of Sec23/24"/>
    <property type="match status" value="2"/>
</dbReference>
<feature type="active site" evidence="10 11">
    <location>
        <position position="559"/>
    </location>
</feature>